<dbReference type="OrthoDB" id="6612291at2759"/>
<name>A0A1F5LBS6_PENAI</name>
<dbReference type="AlphaFoldDB" id="A0A1F5LBS6"/>
<organism evidence="2 3">
    <name type="scientific">Penicillium arizonense</name>
    <dbReference type="NCBI Taxonomy" id="1835702"/>
    <lineage>
        <taxon>Eukaryota</taxon>
        <taxon>Fungi</taxon>
        <taxon>Dikarya</taxon>
        <taxon>Ascomycota</taxon>
        <taxon>Pezizomycotina</taxon>
        <taxon>Eurotiomycetes</taxon>
        <taxon>Eurotiomycetidae</taxon>
        <taxon>Eurotiales</taxon>
        <taxon>Aspergillaceae</taxon>
        <taxon>Penicillium</taxon>
    </lineage>
</organism>
<protein>
    <recommendedName>
        <fullName evidence="4">F-box domain-containing protein</fullName>
    </recommendedName>
</protein>
<comment type="caution">
    <text evidence="2">The sequence shown here is derived from an EMBL/GenBank/DDBJ whole genome shotgun (WGS) entry which is preliminary data.</text>
</comment>
<evidence type="ECO:0000256" key="1">
    <source>
        <dbReference type="SAM" id="MobiDB-lite"/>
    </source>
</evidence>
<proteinExistence type="predicted"/>
<dbReference type="STRING" id="1835702.A0A1F5LBS6"/>
<evidence type="ECO:0008006" key="4">
    <source>
        <dbReference type="Google" id="ProtNLM"/>
    </source>
</evidence>
<dbReference type="InterPro" id="IPR036047">
    <property type="entry name" value="F-box-like_dom_sf"/>
</dbReference>
<dbReference type="RefSeq" id="XP_022486110.1">
    <property type="nucleotide sequence ID" value="XM_022634044.1"/>
</dbReference>
<gene>
    <name evidence="2" type="ORF">PENARI_c016G04734</name>
</gene>
<evidence type="ECO:0000313" key="2">
    <source>
        <dbReference type="EMBL" id="OGE50664.1"/>
    </source>
</evidence>
<evidence type="ECO:0000313" key="3">
    <source>
        <dbReference type="Proteomes" id="UP000177622"/>
    </source>
</evidence>
<dbReference type="Proteomes" id="UP000177622">
    <property type="component" value="Unassembled WGS sequence"/>
</dbReference>
<dbReference type="GeneID" id="34578778"/>
<feature type="region of interest" description="Disordered" evidence="1">
    <location>
        <begin position="81"/>
        <end position="104"/>
    </location>
</feature>
<dbReference type="EMBL" id="LXJU01000016">
    <property type="protein sequence ID" value="OGE50664.1"/>
    <property type="molecule type" value="Genomic_DNA"/>
</dbReference>
<accession>A0A1F5LBS6</accession>
<reference evidence="2 3" key="1">
    <citation type="journal article" date="2016" name="Sci. Rep.">
        <title>Penicillium arizonense, a new, genome sequenced fungal species, reveals a high chemical diversity in secreted metabolites.</title>
        <authorList>
            <person name="Grijseels S."/>
            <person name="Nielsen J.C."/>
            <person name="Randelovic M."/>
            <person name="Nielsen J."/>
            <person name="Nielsen K.F."/>
            <person name="Workman M."/>
            <person name="Frisvad J.C."/>
        </authorList>
    </citation>
    <scope>NUCLEOTIDE SEQUENCE [LARGE SCALE GENOMIC DNA]</scope>
    <source>
        <strain evidence="2 3">CBS 141311</strain>
    </source>
</reference>
<dbReference type="SUPFAM" id="SSF81383">
    <property type="entry name" value="F-box domain"/>
    <property type="match status" value="1"/>
</dbReference>
<keyword evidence="3" id="KW-1185">Reference proteome</keyword>
<sequence>MGYSEAYCHLCGVSFNIIFGLKSGELDPDDRDQTTLPGDNPAVAATDVACSTDYEETDHDVEYIPQEIEDNEAYEYDSDISTDASSDEETPENEDSPDITDTESEQYNDWVVRTFNPDCREPQEHVGYFDALESAYSTNILSPEEARGCRTAQFLLHKSSVWQPDELHEPWEINGEWALSGICDGMPSRDCGIPTVWPARGGIEELEADNGSYDPHLAPNDIAMPLHPWCFDIFCRQSKVQFRRVEASGLMNWRNSELYREAFYRFPRAEEVKRAQNQFWRHEPGSEYLAASPLYVPGLSELLLSAVNGEISCEQSDQLGKDALSQYTKARHGSSQHQRADFFSLMPVEIRLMIVGFLGSIDITSLRAASRTFTHLPNSVWYRLIREEMPWLWEAWDKSECKHIPQIWTTVSTGQVKSILKSRKRLSEVLSVDYMGHKDAEKAAEHWFPMPCEIPDQVNLPRLRTDWHFVFTQIKHSWNRLKGLRNRQRIWADVEEIIRRIQNLEMASDAP</sequence>